<gene>
    <name evidence="3" type="ORF">PISMIDRAFT_143640</name>
</gene>
<dbReference type="Gene3D" id="1.10.12.10">
    <property type="entry name" value="Lyase 2-enoyl-coa Hydratase, Chain A, domain 2"/>
    <property type="match status" value="1"/>
</dbReference>
<accession>A0A0C9YS77</accession>
<dbReference type="STRING" id="765257.A0A0C9YS77"/>
<evidence type="ECO:0000256" key="2">
    <source>
        <dbReference type="ARBA" id="ARBA00023239"/>
    </source>
</evidence>
<dbReference type="Proteomes" id="UP000054018">
    <property type="component" value="Unassembled WGS sequence"/>
</dbReference>
<sequence>MALTFSSSVHRCLRTARGVRLFTTSPLAYYENVIVSKPDPAVALITLNRPNALNALNAAHFNDISSALREADQDPATGAMVITGSDKAFAAGADIKEMKDKTFAEAYTSNYLANWEVIAKLRKPVIAAVSGYAHCHTSLGNVAIYVTLVGKLGGGLELALQADILLAAPSAKLGQPEINLGVIPGGGGTQRLARLIGKSRTMEMVLTGRIIDAEEAERWGLVNRVVREDSGVVDAAIKLAKEVASKGRVAVTAGKEAVNAAFELSLSEGLRFERRLFHSLFATKDQKEGMTAFAEKRKPEWTHS</sequence>
<dbReference type="EMBL" id="KN833694">
    <property type="protein sequence ID" value="KIK27850.1"/>
    <property type="molecule type" value="Genomic_DNA"/>
</dbReference>
<dbReference type="PANTHER" id="PTHR11941">
    <property type="entry name" value="ENOYL-COA HYDRATASE-RELATED"/>
    <property type="match status" value="1"/>
</dbReference>
<reference evidence="4" key="2">
    <citation type="submission" date="2015-01" db="EMBL/GenBank/DDBJ databases">
        <title>Evolutionary Origins and Diversification of the Mycorrhizal Mutualists.</title>
        <authorList>
            <consortium name="DOE Joint Genome Institute"/>
            <consortium name="Mycorrhizal Genomics Consortium"/>
            <person name="Kohler A."/>
            <person name="Kuo A."/>
            <person name="Nagy L.G."/>
            <person name="Floudas D."/>
            <person name="Copeland A."/>
            <person name="Barry K.W."/>
            <person name="Cichocki N."/>
            <person name="Veneault-Fourrey C."/>
            <person name="LaButti K."/>
            <person name="Lindquist E.A."/>
            <person name="Lipzen A."/>
            <person name="Lundell T."/>
            <person name="Morin E."/>
            <person name="Murat C."/>
            <person name="Riley R."/>
            <person name="Ohm R."/>
            <person name="Sun H."/>
            <person name="Tunlid A."/>
            <person name="Henrissat B."/>
            <person name="Grigoriev I.V."/>
            <person name="Hibbett D.S."/>
            <person name="Martin F."/>
        </authorList>
    </citation>
    <scope>NUCLEOTIDE SEQUENCE [LARGE SCALE GENOMIC DNA]</scope>
    <source>
        <strain evidence="4">441</strain>
    </source>
</reference>
<keyword evidence="2" id="KW-0456">Lyase</keyword>
<dbReference type="InterPro" id="IPR001753">
    <property type="entry name" value="Enoyl-CoA_hydra/iso"/>
</dbReference>
<dbReference type="InterPro" id="IPR014748">
    <property type="entry name" value="Enoyl-CoA_hydra_C"/>
</dbReference>
<dbReference type="GO" id="GO:0005739">
    <property type="term" value="C:mitochondrion"/>
    <property type="evidence" value="ECO:0007669"/>
    <property type="project" value="TreeGrafter"/>
</dbReference>
<evidence type="ECO:0000256" key="1">
    <source>
        <dbReference type="ARBA" id="ARBA00005254"/>
    </source>
</evidence>
<dbReference type="OrthoDB" id="2018133at2759"/>
<evidence type="ECO:0000313" key="4">
    <source>
        <dbReference type="Proteomes" id="UP000054018"/>
    </source>
</evidence>
<dbReference type="Pfam" id="PF00378">
    <property type="entry name" value="ECH_1"/>
    <property type="match status" value="2"/>
</dbReference>
<dbReference type="PANTHER" id="PTHR11941:SF54">
    <property type="entry name" value="ENOYL-COA HYDRATASE, MITOCHONDRIAL"/>
    <property type="match status" value="1"/>
</dbReference>
<dbReference type="GO" id="GO:0006635">
    <property type="term" value="P:fatty acid beta-oxidation"/>
    <property type="evidence" value="ECO:0007669"/>
    <property type="project" value="TreeGrafter"/>
</dbReference>
<dbReference type="HOGENOM" id="CLU_009834_7_6_1"/>
<protein>
    <recommendedName>
        <fullName evidence="5">Enoyl-CoA hydratase</fullName>
    </recommendedName>
</protein>
<dbReference type="InterPro" id="IPR029045">
    <property type="entry name" value="ClpP/crotonase-like_dom_sf"/>
</dbReference>
<dbReference type="AlphaFoldDB" id="A0A0C9YS77"/>
<proteinExistence type="inferred from homology"/>
<reference evidence="3 4" key="1">
    <citation type="submission" date="2014-04" db="EMBL/GenBank/DDBJ databases">
        <authorList>
            <consortium name="DOE Joint Genome Institute"/>
            <person name="Kuo A."/>
            <person name="Kohler A."/>
            <person name="Costa M.D."/>
            <person name="Nagy L.G."/>
            <person name="Floudas D."/>
            <person name="Copeland A."/>
            <person name="Barry K.W."/>
            <person name="Cichocki N."/>
            <person name="Veneault-Fourrey C."/>
            <person name="LaButti K."/>
            <person name="Lindquist E.A."/>
            <person name="Lipzen A."/>
            <person name="Lundell T."/>
            <person name="Morin E."/>
            <person name="Murat C."/>
            <person name="Sun H."/>
            <person name="Tunlid A."/>
            <person name="Henrissat B."/>
            <person name="Grigoriev I.V."/>
            <person name="Hibbett D.S."/>
            <person name="Martin F."/>
            <person name="Nordberg H.P."/>
            <person name="Cantor M.N."/>
            <person name="Hua S.X."/>
        </authorList>
    </citation>
    <scope>NUCLEOTIDE SEQUENCE [LARGE SCALE GENOMIC DNA]</scope>
    <source>
        <strain evidence="3 4">441</strain>
    </source>
</reference>
<dbReference type="GO" id="GO:0016836">
    <property type="term" value="F:hydro-lyase activity"/>
    <property type="evidence" value="ECO:0007669"/>
    <property type="project" value="UniProtKB-ARBA"/>
</dbReference>
<organism evidence="3 4">
    <name type="scientific">Pisolithus microcarpus 441</name>
    <dbReference type="NCBI Taxonomy" id="765257"/>
    <lineage>
        <taxon>Eukaryota</taxon>
        <taxon>Fungi</taxon>
        <taxon>Dikarya</taxon>
        <taxon>Basidiomycota</taxon>
        <taxon>Agaricomycotina</taxon>
        <taxon>Agaricomycetes</taxon>
        <taxon>Agaricomycetidae</taxon>
        <taxon>Boletales</taxon>
        <taxon>Sclerodermatineae</taxon>
        <taxon>Pisolithaceae</taxon>
        <taxon>Pisolithus</taxon>
    </lineage>
</organism>
<keyword evidence="4" id="KW-1185">Reference proteome</keyword>
<comment type="similarity">
    <text evidence="1">Belongs to the enoyl-CoA hydratase/isomerase family.</text>
</comment>
<dbReference type="SUPFAM" id="SSF52096">
    <property type="entry name" value="ClpP/crotonase"/>
    <property type="match status" value="1"/>
</dbReference>
<dbReference type="CDD" id="cd06558">
    <property type="entry name" value="crotonase-like"/>
    <property type="match status" value="1"/>
</dbReference>
<evidence type="ECO:0000313" key="3">
    <source>
        <dbReference type="EMBL" id="KIK27850.1"/>
    </source>
</evidence>
<dbReference type="Gene3D" id="3.90.226.10">
    <property type="entry name" value="2-enoyl-CoA Hydratase, Chain A, domain 1"/>
    <property type="match status" value="1"/>
</dbReference>
<name>A0A0C9YS77_9AGAM</name>
<dbReference type="FunFam" id="1.10.12.10:FF:000001">
    <property type="entry name" value="Probable enoyl-CoA hydratase, mitochondrial"/>
    <property type="match status" value="1"/>
</dbReference>
<evidence type="ECO:0008006" key="5">
    <source>
        <dbReference type="Google" id="ProtNLM"/>
    </source>
</evidence>